<evidence type="ECO:0000313" key="9">
    <source>
        <dbReference type="EMBL" id="TEB27780.1"/>
    </source>
</evidence>
<dbReference type="GO" id="GO:0006511">
    <property type="term" value="P:ubiquitin-dependent protein catabolic process"/>
    <property type="evidence" value="ECO:0007669"/>
    <property type="project" value="InterPro"/>
</dbReference>
<dbReference type="Gene3D" id="1.10.10.10">
    <property type="entry name" value="Winged helix-like DNA-binding domain superfamily/Winged helix DNA-binding domain"/>
    <property type="match status" value="1"/>
</dbReference>
<dbReference type="PANTHER" id="PTHR45957">
    <property type="entry name" value="ANAPHASE-PROMOTING COMPLEX SUBUNIT 2"/>
    <property type="match status" value="1"/>
</dbReference>
<keyword evidence="5" id="KW-0131">Cell cycle</keyword>
<dbReference type="EMBL" id="QPFP01000037">
    <property type="protein sequence ID" value="TEB27780.1"/>
    <property type="molecule type" value="Genomic_DNA"/>
</dbReference>
<dbReference type="GO" id="GO:0051301">
    <property type="term" value="P:cell division"/>
    <property type="evidence" value="ECO:0007669"/>
    <property type="project" value="UniProtKB-KW"/>
</dbReference>
<keyword evidence="2" id="KW-0132">Cell division</keyword>
<dbReference type="InterPro" id="IPR016158">
    <property type="entry name" value="Cullin_homology"/>
</dbReference>
<evidence type="ECO:0000256" key="1">
    <source>
        <dbReference type="ARBA" id="ARBA00016068"/>
    </source>
</evidence>
<dbReference type="Proteomes" id="UP000298030">
    <property type="component" value="Unassembled WGS sequence"/>
</dbReference>
<evidence type="ECO:0000256" key="3">
    <source>
        <dbReference type="ARBA" id="ARBA00022776"/>
    </source>
</evidence>
<evidence type="ECO:0000256" key="7">
    <source>
        <dbReference type="SAM" id="MobiDB-lite"/>
    </source>
</evidence>
<keyword evidence="4" id="KW-0833">Ubl conjugation pathway</keyword>
<dbReference type="PROSITE" id="PS50069">
    <property type="entry name" value="CULLIN_2"/>
    <property type="match status" value="1"/>
</dbReference>
<comment type="caution">
    <text evidence="9">The sequence shown here is derived from an EMBL/GenBank/DDBJ whole genome shotgun (WGS) entry which is preliminary data.</text>
</comment>
<accession>A0A4Y7T0U7</accession>
<dbReference type="Pfam" id="PF25773">
    <property type="entry name" value="TPR_ANAPC2"/>
    <property type="match status" value="1"/>
</dbReference>
<comment type="similarity">
    <text evidence="6">Belongs to the cullin family.</text>
</comment>
<evidence type="ECO:0000313" key="10">
    <source>
        <dbReference type="Proteomes" id="UP000298030"/>
    </source>
</evidence>
<evidence type="ECO:0000256" key="5">
    <source>
        <dbReference type="ARBA" id="ARBA00023306"/>
    </source>
</evidence>
<organism evidence="9 10">
    <name type="scientific">Coprinellus micaceus</name>
    <name type="common">Glistening ink-cap mushroom</name>
    <name type="synonym">Coprinus micaceus</name>
    <dbReference type="NCBI Taxonomy" id="71717"/>
    <lineage>
        <taxon>Eukaryota</taxon>
        <taxon>Fungi</taxon>
        <taxon>Dikarya</taxon>
        <taxon>Basidiomycota</taxon>
        <taxon>Agaricomycotina</taxon>
        <taxon>Agaricomycetes</taxon>
        <taxon>Agaricomycetidae</taxon>
        <taxon>Agaricales</taxon>
        <taxon>Agaricineae</taxon>
        <taxon>Psathyrellaceae</taxon>
        <taxon>Coprinellus</taxon>
    </lineage>
</organism>
<dbReference type="Pfam" id="PF08672">
    <property type="entry name" value="ANAPC2"/>
    <property type="match status" value="1"/>
</dbReference>
<dbReference type="GO" id="GO:0070979">
    <property type="term" value="P:protein K11-linked ubiquitination"/>
    <property type="evidence" value="ECO:0007669"/>
    <property type="project" value="TreeGrafter"/>
</dbReference>
<dbReference type="InterPro" id="IPR014786">
    <property type="entry name" value="ANAPC2_C"/>
</dbReference>
<dbReference type="GO" id="GO:0031625">
    <property type="term" value="F:ubiquitin protein ligase binding"/>
    <property type="evidence" value="ECO:0007669"/>
    <property type="project" value="InterPro"/>
</dbReference>
<evidence type="ECO:0000259" key="8">
    <source>
        <dbReference type="PROSITE" id="PS50069"/>
    </source>
</evidence>
<dbReference type="SMART" id="SM01013">
    <property type="entry name" value="APC2"/>
    <property type="match status" value="1"/>
</dbReference>
<evidence type="ECO:0000256" key="2">
    <source>
        <dbReference type="ARBA" id="ARBA00022618"/>
    </source>
</evidence>
<reference evidence="9 10" key="1">
    <citation type="journal article" date="2019" name="Nat. Ecol. Evol.">
        <title>Megaphylogeny resolves global patterns of mushroom evolution.</title>
        <authorList>
            <person name="Varga T."/>
            <person name="Krizsan K."/>
            <person name="Foldi C."/>
            <person name="Dima B."/>
            <person name="Sanchez-Garcia M."/>
            <person name="Sanchez-Ramirez S."/>
            <person name="Szollosi G.J."/>
            <person name="Szarkandi J.G."/>
            <person name="Papp V."/>
            <person name="Albert L."/>
            <person name="Andreopoulos W."/>
            <person name="Angelini C."/>
            <person name="Antonin V."/>
            <person name="Barry K.W."/>
            <person name="Bougher N.L."/>
            <person name="Buchanan P."/>
            <person name="Buyck B."/>
            <person name="Bense V."/>
            <person name="Catcheside P."/>
            <person name="Chovatia M."/>
            <person name="Cooper J."/>
            <person name="Damon W."/>
            <person name="Desjardin D."/>
            <person name="Finy P."/>
            <person name="Geml J."/>
            <person name="Haridas S."/>
            <person name="Hughes K."/>
            <person name="Justo A."/>
            <person name="Karasinski D."/>
            <person name="Kautmanova I."/>
            <person name="Kiss B."/>
            <person name="Kocsube S."/>
            <person name="Kotiranta H."/>
            <person name="LaButti K.M."/>
            <person name="Lechner B.E."/>
            <person name="Liimatainen K."/>
            <person name="Lipzen A."/>
            <person name="Lukacs Z."/>
            <person name="Mihaltcheva S."/>
            <person name="Morgado L.N."/>
            <person name="Niskanen T."/>
            <person name="Noordeloos M.E."/>
            <person name="Ohm R.A."/>
            <person name="Ortiz-Santana B."/>
            <person name="Ovrebo C."/>
            <person name="Racz N."/>
            <person name="Riley R."/>
            <person name="Savchenko A."/>
            <person name="Shiryaev A."/>
            <person name="Soop K."/>
            <person name="Spirin V."/>
            <person name="Szebenyi C."/>
            <person name="Tomsovsky M."/>
            <person name="Tulloss R.E."/>
            <person name="Uehling J."/>
            <person name="Grigoriev I.V."/>
            <person name="Vagvolgyi C."/>
            <person name="Papp T."/>
            <person name="Martin F.M."/>
            <person name="Miettinen O."/>
            <person name="Hibbett D.S."/>
            <person name="Nagy L.G."/>
        </authorList>
    </citation>
    <scope>NUCLEOTIDE SEQUENCE [LARGE SCALE GENOMIC DNA]</scope>
    <source>
        <strain evidence="9 10">FP101781</strain>
    </source>
</reference>
<dbReference type="InterPro" id="IPR036390">
    <property type="entry name" value="WH_DNA-bd_sf"/>
</dbReference>
<evidence type="ECO:0000256" key="6">
    <source>
        <dbReference type="PROSITE-ProRule" id="PRU00330"/>
    </source>
</evidence>
<dbReference type="AlphaFoldDB" id="A0A4Y7T0U7"/>
<dbReference type="InterPro" id="IPR057975">
    <property type="entry name" value="TPR_ANAPC2"/>
</dbReference>
<dbReference type="GO" id="GO:0005680">
    <property type="term" value="C:anaphase-promoting complex"/>
    <property type="evidence" value="ECO:0007669"/>
    <property type="project" value="TreeGrafter"/>
</dbReference>
<dbReference type="SMART" id="SM00182">
    <property type="entry name" value="CULLIN"/>
    <property type="match status" value="1"/>
</dbReference>
<dbReference type="GO" id="GO:0007091">
    <property type="term" value="P:metaphase/anaphase transition of mitotic cell cycle"/>
    <property type="evidence" value="ECO:0007669"/>
    <property type="project" value="TreeGrafter"/>
</dbReference>
<name>A0A4Y7T0U7_COPMI</name>
<dbReference type="Gene3D" id="1.20.1310.10">
    <property type="entry name" value="Cullin Repeats"/>
    <property type="match status" value="1"/>
</dbReference>
<protein>
    <recommendedName>
        <fullName evidence="1">Anaphase-promoting complex subunit 2</fullName>
    </recommendedName>
</protein>
<dbReference type="InterPro" id="IPR044554">
    <property type="entry name" value="ANAPC2"/>
</dbReference>
<dbReference type="InterPro" id="IPR036317">
    <property type="entry name" value="Cullin_homology_sf"/>
</dbReference>
<dbReference type="SUPFAM" id="SSF46785">
    <property type="entry name" value="Winged helix' DNA-binding domain"/>
    <property type="match status" value="1"/>
</dbReference>
<keyword evidence="3" id="KW-0498">Mitosis</keyword>
<evidence type="ECO:0000256" key="4">
    <source>
        <dbReference type="ARBA" id="ARBA00022786"/>
    </source>
</evidence>
<dbReference type="InterPro" id="IPR036388">
    <property type="entry name" value="WH-like_DNA-bd_sf"/>
</dbReference>
<gene>
    <name evidence="9" type="ORF">FA13DRAFT_1794523</name>
</gene>
<sequence>MATSALRTQVSTKFNESIHKLLAGTNTGGRAWTYTLDYLRPYDLKDRAALLRPKAGFDQAKLREALVTLHHSRQLGPLGEAFLEDVRKAFPLIEREINHYMATYEQTQDPDVFRQLLSRLRDWYNAWKPPNACAPSTSPPHQPIPNAPEPSLGLVFVLDYTQAFQTRLFASLPPSFAAGLKHLANLCLSPESHPPRVGRNGEPIDMGKTWTDVDVLGLLDRYESVISSVAFESIEKRVAETCPGKWDQPMLASLRLWMSQTVVQWMLEVFVRPYHPKGDVQPILSNIGTRFDYHVNKALCDVRISEIWDIIIDYPDTLAALEDLRECLTRVDERGALVKALRKQNATRLLHPGADTKVILGQYVSTIKCLRIIDPPGVLLYKVADPIRQYLRERPDTIRCIVASLVGDDESGDSLIEDNEPIQPIQQPEAEDYSDQNWDPEPIDAGPEFKTNKPSDVISTLVSIYDSKDLFVKELQVLLAQRLLAIKNNDMERIDKERRNIEILKIRFGEAALQVCEVMLRDMDDSKRTDGRVQDQKKSVVHPTIISHHFWPSLESSDLIMPGQFQGLQDSYAKEFSKFKPDKKLKWLPHLGLVTIGLELEDRTLNVDVPPLEAAFIELFSQRDVWTLDDLIPLCRRRGQERGCESADDVGEYGRTERADGEFVCVVGEGGGGRGDEGHSSLSTHALPAPTAAPNLPPVQTVQQQQAAQMHVHWKFVEGMLTNLGSLPLDRIHTMLKFAPGYDMTVDQLGSFMEAARREGLVVNQGGQWKLNR</sequence>
<dbReference type="SUPFAM" id="SSF75632">
    <property type="entry name" value="Cullin homology domain"/>
    <property type="match status" value="1"/>
</dbReference>
<feature type="domain" description="Cullin family profile" evidence="8">
    <location>
        <begin position="433"/>
        <end position="631"/>
    </location>
</feature>
<dbReference type="OrthoDB" id="5581181at2759"/>
<dbReference type="STRING" id="71717.A0A4Y7T0U7"/>
<dbReference type="PANTHER" id="PTHR45957:SF1">
    <property type="entry name" value="ANAPHASE-PROMOTING COMPLEX SUBUNIT 2"/>
    <property type="match status" value="1"/>
</dbReference>
<keyword evidence="10" id="KW-1185">Reference proteome</keyword>
<feature type="compositionally biased region" description="Low complexity" evidence="7">
    <location>
        <begin position="686"/>
        <end position="696"/>
    </location>
</feature>
<proteinExistence type="inferred from homology"/>
<feature type="region of interest" description="Disordered" evidence="7">
    <location>
        <begin position="674"/>
        <end position="696"/>
    </location>
</feature>
<dbReference type="Gene3D" id="3.30.230.130">
    <property type="entry name" value="Cullin, Chain C, Domain 2"/>
    <property type="match status" value="1"/>
</dbReference>